<keyword evidence="5" id="KW-0804">Transcription</keyword>
<keyword evidence="12" id="KW-1185">Reference proteome</keyword>
<evidence type="ECO:0000256" key="8">
    <source>
        <dbReference type="SAM" id="MobiDB-lite"/>
    </source>
</evidence>
<comment type="subunit">
    <text evidence="7">Can form complexes with MYC2, MYC3 or MYC4.</text>
</comment>
<feature type="domain" description="HTH myb-type" evidence="10">
    <location>
        <begin position="8"/>
        <end position="60"/>
    </location>
</feature>
<dbReference type="InterPro" id="IPR015495">
    <property type="entry name" value="Myb_TF_plants"/>
</dbReference>
<dbReference type="InterPro" id="IPR001005">
    <property type="entry name" value="SANT/Myb"/>
</dbReference>
<comment type="caution">
    <text evidence="11">The sequence shown here is derived from an EMBL/GenBank/DDBJ whole genome shotgun (WGS) entry which is preliminary data.</text>
</comment>
<dbReference type="PANTHER" id="PTHR47999">
    <property type="entry name" value="TRANSCRIPTION FACTOR MYB8-RELATED-RELATED"/>
    <property type="match status" value="1"/>
</dbReference>
<evidence type="ECO:0000256" key="4">
    <source>
        <dbReference type="ARBA" id="ARBA00023125"/>
    </source>
</evidence>
<evidence type="ECO:0000256" key="3">
    <source>
        <dbReference type="ARBA" id="ARBA00023015"/>
    </source>
</evidence>
<feature type="domain" description="Myb-like" evidence="9">
    <location>
        <begin position="61"/>
        <end position="111"/>
    </location>
</feature>
<dbReference type="SMART" id="SM00717">
    <property type="entry name" value="SANT"/>
    <property type="match status" value="2"/>
</dbReference>
<evidence type="ECO:0008006" key="13">
    <source>
        <dbReference type="Google" id="ProtNLM"/>
    </source>
</evidence>
<keyword evidence="6" id="KW-0539">Nucleus</keyword>
<gene>
    <name evidence="11" type="ORF">CMV_030323</name>
</gene>
<evidence type="ECO:0000256" key="1">
    <source>
        <dbReference type="ARBA" id="ARBA00004123"/>
    </source>
</evidence>
<evidence type="ECO:0000313" key="12">
    <source>
        <dbReference type="Proteomes" id="UP000737018"/>
    </source>
</evidence>
<evidence type="ECO:0000256" key="5">
    <source>
        <dbReference type="ARBA" id="ARBA00023163"/>
    </source>
</evidence>
<evidence type="ECO:0000256" key="6">
    <source>
        <dbReference type="ARBA" id="ARBA00023242"/>
    </source>
</evidence>
<evidence type="ECO:0000313" key="11">
    <source>
        <dbReference type="EMBL" id="KAF3943083.1"/>
    </source>
</evidence>
<dbReference type="EMBL" id="JRKL02013124">
    <property type="protein sequence ID" value="KAF3943083.1"/>
    <property type="molecule type" value="Genomic_DNA"/>
</dbReference>
<keyword evidence="3" id="KW-0805">Transcription regulation</keyword>
<comment type="subcellular location">
    <subcellularLocation>
        <location evidence="1">Nucleus</location>
    </subcellularLocation>
</comment>
<evidence type="ECO:0000256" key="2">
    <source>
        <dbReference type="ARBA" id="ARBA00022737"/>
    </source>
</evidence>
<dbReference type="PROSITE" id="PS51294">
    <property type="entry name" value="HTH_MYB"/>
    <property type="match status" value="2"/>
</dbReference>
<organism evidence="11 12">
    <name type="scientific">Castanea mollissima</name>
    <name type="common">Chinese chestnut</name>
    <dbReference type="NCBI Taxonomy" id="60419"/>
    <lineage>
        <taxon>Eukaryota</taxon>
        <taxon>Viridiplantae</taxon>
        <taxon>Streptophyta</taxon>
        <taxon>Embryophyta</taxon>
        <taxon>Tracheophyta</taxon>
        <taxon>Spermatophyta</taxon>
        <taxon>Magnoliopsida</taxon>
        <taxon>eudicotyledons</taxon>
        <taxon>Gunneridae</taxon>
        <taxon>Pentapetalae</taxon>
        <taxon>rosids</taxon>
        <taxon>fabids</taxon>
        <taxon>Fagales</taxon>
        <taxon>Fagaceae</taxon>
        <taxon>Castanea</taxon>
    </lineage>
</organism>
<sequence length="252" mass="28362">MRRPCCDKQDTNKGAWSKQEDQKLIDYIRKNGEGCWRTLPQAAGLLRCGKSCRLRWINYLRPDLKRGNFAEDEEDLIIKLHALLGNRWSLIAGRLPGRTDNEVKNYWNSHLRRKLMNMGIDPNNHRLSHINVSRPQTSNASADATSIHRLGHINVSRPQTSNASADAKSSGLKTQANHQSEKSQVENCDQVSDAGSCLEDDSCGLPDLNLDLMITMPSLNSLANVEEKQKLVESNTSSQLEFTHSPTLVLFR</sequence>
<keyword evidence="4" id="KW-0238">DNA-binding</keyword>
<dbReference type="AlphaFoldDB" id="A0A8J4Q4S3"/>
<dbReference type="PROSITE" id="PS50090">
    <property type="entry name" value="MYB_LIKE"/>
    <property type="match status" value="2"/>
</dbReference>
<evidence type="ECO:0000259" key="10">
    <source>
        <dbReference type="PROSITE" id="PS51294"/>
    </source>
</evidence>
<dbReference type="CDD" id="cd00167">
    <property type="entry name" value="SANT"/>
    <property type="match status" value="2"/>
</dbReference>
<dbReference type="GO" id="GO:0080090">
    <property type="term" value="P:regulation of primary metabolic process"/>
    <property type="evidence" value="ECO:0007669"/>
    <property type="project" value="UniProtKB-ARBA"/>
</dbReference>
<protein>
    <recommendedName>
        <fullName evidence="13">MYB transcription factor</fullName>
    </recommendedName>
</protein>
<dbReference type="GO" id="GO:0005634">
    <property type="term" value="C:nucleus"/>
    <property type="evidence" value="ECO:0007669"/>
    <property type="project" value="UniProtKB-SubCell"/>
</dbReference>
<dbReference type="FunFam" id="1.10.10.60:FF:000394">
    <property type="entry name" value="MYB transcription factor"/>
    <property type="match status" value="1"/>
</dbReference>
<name>A0A8J4Q4S3_9ROSI</name>
<dbReference type="SUPFAM" id="SSF46689">
    <property type="entry name" value="Homeodomain-like"/>
    <property type="match status" value="1"/>
</dbReference>
<dbReference type="GO" id="GO:0000976">
    <property type="term" value="F:transcription cis-regulatory region binding"/>
    <property type="evidence" value="ECO:0007669"/>
    <property type="project" value="UniProtKB-ARBA"/>
</dbReference>
<evidence type="ECO:0000259" key="9">
    <source>
        <dbReference type="PROSITE" id="PS50090"/>
    </source>
</evidence>
<dbReference type="InterPro" id="IPR009057">
    <property type="entry name" value="Homeodomain-like_sf"/>
</dbReference>
<accession>A0A8J4Q4S3</accession>
<feature type="domain" description="HTH myb-type" evidence="10">
    <location>
        <begin position="61"/>
        <end position="115"/>
    </location>
</feature>
<reference evidence="11" key="1">
    <citation type="submission" date="2020-03" db="EMBL/GenBank/DDBJ databases">
        <title>Castanea mollissima Vanexum genome sequencing.</title>
        <authorList>
            <person name="Staton M."/>
        </authorList>
    </citation>
    <scope>NUCLEOTIDE SEQUENCE</scope>
    <source>
        <tissue evidence="11">Leaf</tissue>
    </source>
</reference>
<proteinExistence type="predicted"/>
<dbReference type="PANTHER" id="PTHR47999:SF98">
    <property type="entry name" value="MYB TRANSCRIPTION FACTOR"/>
    <property type="match status" value="1"/>
</dbReference>
<keyword evidence="2" id="KW-0677">Repeat</keyword>
<feature type="domain" description="Myb-like" evidence="9">
    <location>
        <begin position="8"/>
        <end position="60"/>
    </location>
</feature>
<dbReference type="Pfam" id="PF00249">
    <property type="entry name" value="Myb_DNA-binding"/>
    <property type="match status" value="2"/>
</dbReference>
<dbReference type="FunFam" id="1.10.10.60:FF:000001">
    <property type="entry name" value="MYB-related transcription factor"/>
    <property type="match status" value="1"/>
</dbReference>
<dbReference type="OrthoDB" id="2143914at2759"/>
<dbReference type="Proteomes" id="UP000737018">
    <property type="component" value="Unassembled WGS sequence"/>
</dbReference>
<dbReference type="GO" id="GO:0051707">
    <property type="term" value="P:response to other organism"/>
    <property type="evidence" value="ECO:0007669"/>
    <property type="project" value="UniProtKB-ARBA"/>
</dbReference>
<evidence type="ECO:0000256" key="7">
    <source>
        <dbReference type="ARBA" id="ARBA00062314"/>
    </source>
</evidence>
<dbReference type="InterPro" id="IPR017930">
    <property type="entry name" value="Myb_dom"/>
</dbReference>
<dbReference type="Gene3D" id="1.10.10.60">
    <property type="entry name" value="Homeodomain-like"/>
    <property type="match status" value="2"/>
</dbReference>
<feature type="region of interest" description="Disordered" evidence="8">
    <location>
        <begin position="157"/>
        <end position="186"/>
    </location>
</feature>